<dbReference type="InterPro" id="IPR002048">
    <property type="entry name" value="EF_hand_dom"/>
</dbReference>
<feature type="region of interest" description="Disordered" evidence="1">
    <location>
        <begin position="1"/>
        <end position="25"/>
    </location>
</feature>
<sequence length="440" mass="50453">MPSNQKYEIHTQNLTDTSSSNQSQYTFEQNPSYSELSRVESIILRSKCPLTVEETEEISVLGQRGIWINKSENLNWNGPIPLSEYKINEDPEPEIITKKACQNLVLIQELAIRYLKPPTPPKPGDIIIRQEETSITPPAPPLIIRQQPLRPSTPDPLVVREAPPEPPKPIPKRIITISGKKLPPPPRKVIIERLAPIPPKPQSVIIERWLPYSAQKRRVVYQKIDEKQGFYMKPKNVIVQWEAPEVTVKKDLKYLGIIRANPLDYVKRYGSTLKSSKDLPEFVLELKSPNGIILAADCKEETPQLEGDVEALKLIDLEKEGLSEYKIQLEKKLENTSSFTTQTMSVSNAYFNQVYSTASLSAANFNISNNSMNIISEVFNQIDVEYLKIDQAERLYNKLCMRLGRLFNRDQFRQFLLSVNMSQDGTISLREFRRVFENFL</sequence>
<evidence type="ECO:0000313" key="4">
    <source>
        <dbReference type="Proteomes" id="UP000663879"/>
    </source>
</evidence>
<evidence type="ECO:0000256" key="1">
    <source>
        <dbReference type="SAM" id="MobiDB-lite"/>
    </source>
</evidence>
<dbReference type="PROSITE" id="PS50222">
    <property type="entry name" value="EF_HAND_2"/>
    <property type="match status" value="1"/>
</dbReference>
<keyword evidence="4" id="KW-1185">Reference proteome</keyword>
<dbReference type="SUPFAM" id="SSF47473">
    <property type="entry name" value="EF-hand"/>
    <property type="match status" value="1"/>
</dbReference>
<dbReference type="EMBL" id="CAJNOC010001473">
    <property type="protein sequence ID" value="CAF0867990.1"/>
    <property type="molecule type" value="Genomic_DNA"/>
</dbReference>
<comment type="caution">
    <text evidence="3">The sequence shown here is derived from an EMBL/GenBank/DDBJ whole genome shotgun (WGS) entry which is preliminary data.</text>
</comment>
<gene>
    <name evidence="3" type="ORF">OXX778_LOCUS9784</name>
</gene>
<accession>A0A813WYU8</accession>
<organism evidence="3 4">
    <name type="scientific">Brachionus calyciflorus</name>
    <dbReference type="NCBI Taxonomy" id="104777"/>
    <lineage>
        <taxon>Eukaryota</taxon>
        <taxon>Metazoa</taxon>
        <taxon>Spiralia</taxon>
        <taxon>Gnathifera</taxon>
        <taxon>Rotifera</taxon>
        <taxon>Eurotatoria</taxon>
        <taxon>Monogononta</taxon>
        <taxon>Pseudotrocha</taxon>
        <taxon>Ploima</taxon>
        <taxon>Brachionidae</taxon>
        <taxon>Brachionus</taxon>
    </lineage>
</organism>
<dbReference type="InterPro" id="IPR011992">
    <property type="entry name" value="EF-hand-dom_pair"/>
</dbReference>
<protein>
    <recommendedName>
        <fullName evidence="2">EF-hand domain-containing protein</fullName>
    </recommendedName>
</protein>
<dbReference type="AlphaFoldDB" id="A0A813WYU8"/>
<evidence type="ECO:0000259" key="2">
    <source>
        <dbReference type="PROSITE" id="PS50222"/>
    </source>
</evidence>
<name>A0A813WYU8_9BILA</name>
<evidence type="ECO:0000313" key="3">
    <source>
        <dbReference type="EMBL" id="CAF0867990.1"/>
    </source>
</evidence>
<feature type="domain" description="EF-hand" evidence="2">
    <location>
        <begin position="407"/>
        <end position="440"/>
    </location>
</feature>
<proteinExistence type="predicted"/>
<reference evidence="3" key="1">
    <citation type="submission" date="2021-02" db="EMBL/GenBank/DDBJ databases">
        <authorList>
            <person name="Nowell W R."/>
        </authorList>
    </citation>
    <scope>NUCLEOTIDE SEQUENCE</scope>
    <source>
        <strain evidence="3">Ploen Becks lab</strain>
    </source>
</reference>
<dbReference type="Proteomes" id="UP000663879">
    <property type="component" value="Unassembled WGS sequence"/>
</dbReference>
<dbReference type="OrthoDB" id="10023954at2759"/>
<dbReference type="GO" id="GO:0005509">
    <property type="term" value="F:calcium ion binding"/>
    <property type="evidence" value="ECO:0007669"/>
    <property type="project" value="InterPro"/>
</dbReference>